<gene>
    <name evidence="2" type="ORF">UFOVP1039_20</name>
    <name evidence="3" type="ORF">UFOVP1141_21</name>
    <name evidence="4" type="ORF">UFOVP1203_12</name>
    <name evidence="5" type="ORF">UFOVP1259_13</name>
    <name evidence="6" type="ORF">UFOVP1501_3</name>
    <name evidence="7" type="ORF">UFOVP1589_12</name>
    <name evidence="1" type="ORF">UFOVP479_7</name>
</gene>
<proteinExistence type="predicted"/>
<evidence type="ECO:0000313" key="1">
    <source>
        <dbReference type="EMBL" id="CAB4145286.1"/>
    </source>
</evidence>
<reference evidence="2" key="1">
    <citation type="submission" date="2020-05" db="EMBL/GenBank/DDBJ databases">
        <authorList>
            <person name="Chiriac C."/>
            <person name="Salcher M."/>
            <person name="Ghai R."/>
            <person name="Kavagutti S V."/>
        </authorList>
    </citation>
    <scope>NUCLEOTIDE SEQUENCE</scope>
</reference>
<evidence type="ECO:0000313" key="6">
    <source>
        <dbReference type="EMBL" id="CAB4216938.1"/>
    </source>
</evidence>
<name>A0A6J5QD66_9CAUD</name>
<dbReference type="EMBL" id="LR797448">
    <property type="protein sequence ID" value="CAB4216938.1"/>
    <property type="molecule type" value="Genomic_DNA"/>
</dbReference>
<dbReference type="EMBL" id="LR797143">
    <property type="protein sequence ID" value="CAB4189650.1"/>
    <property type="molecule type" value="Genomic_DNA"/>
</dbReference>
<evidence type="ECO:0000313" key="2">
    <source>
        <dbReference type="EMBL" id="CAB4180347.1"/>
    </source>
</evidence>
<accession>A0A6J5QD66</accession>
<dbReference type="EMBL" id="LR796987">
    <property type="protein sequence ID" value="CAB4180347.1"/>
    <property type="molecule type" value="Genomic_DNA"/>
</dbReference>
<evidence type="ECO:0000313" key="3">
    <source>
        <dbReference type="EMBL" id="CAB4185970.1"/>
    </source>
</evidence>
<dbReference type="EMBL" id="LR798426">
    <property type="protein sequence ID" value="CAB5230991.1"/>
    <property type="molecule type" value="Genomic_DNA"/>
</dbReference>
<evidence type="ECO:0000313" key="4">
    <source>
        <dbReference type="EMBL" id="CAB4189650.1"/>
    </source>
</evidence>
<evidence type="ECO:0000313" key="7">
    <source>
        <dbReference type="EMBL" id="CAB5230991.1"/>
    </source>
</evidence>
<evidence type="ECO:0000313" key="5">
    <source>
        <dbReference type="EMBL" id="CAB4194286.1"/>
    </source>
</evidence>
<organism evidence="2">
    <name type="scientific">uncultured Caudovirales phage</name>
    <dbReference type="NCBI Taxonomy" id="2100421"/>
    <lineage>
        <taxon>Viruses</taxon>
        <taxon>Duplodnaviria</taxon>
        <taxon>Heunggongvirae</taxon>
        <taxon>Uroviricota</taxon>
        <taxon>Caudoviricetes</taxon>
        <taxon>Peduoviridae</taxon>
        <taxon>Maltschvirus</taxon>
        <taxon>Maltschvirus maltsch</taxon>
    </lineage>
</organism>
<sequence>MSAEVVGAINLRKALINYAPDLQKQLKTEIANALKPIVKEARGYVFADSDIMRGWLPRSFSEAQFPTYDAKLIRKGITFKTTPDKVNNRGFSTLASIRNQTGIGAIAETAGRVGHPQPWVGKGKNVGQKKYSHSVNPKAGEQFIKNLGQLYGDKYKGGIADRRGRFIYRAWANNNGHAIGAYFRAVEKATKQFNRRTSIVDIRRAA</sequence>
<dbReference type="EMBL" id="LR797204">
    <property type="protein sequence ID" value="CAB4194286.1"/>
    <property type="molecule type" value="Genomic_DNA"/>
</dbReference>
<dbReference type="EMBL" id="LR796452">
    <property type="protein sequence ID" value="CAB4145286.1"/>
    <property type="molecule type" value="Genomic_DNA"/>
</dbReference>
<dbReference type="EMBL" id="LR797082">
    <property type="protein sequence ID" value="CAB4185970.1"/>
    <property type="molecule type" value="Genomic_DNA"/>
</dbReference>
<protein>
    <submittedName>
        <fullName evidence="2">Uncharacterized protein</fullName>
    </submittedName>
</protein>